<organism evidence="1 2">
    <name type="scientific">Methylorubrum thiocyanatum</name>
    <dbReference type="NCBI Taxonomy" id="47958"/>
    <lineage>
        <taxon>Bacteria</taxon>
        <taxon>Pseudomonadati</taxon>
        <taxon>Pseudomonadota</taxon>
        <taxon>Alphaproteobacteria</taxon>
        <taxon>Hyphomicrobiales</taxon>
        <taxon>Methylobacteriaceae</taxon>
        <taxon>Methylorubrum</taxon>
    </lineage>
</organism>
<gene>
    <name evidence="1" type="ORF">HNR51_004627</name>
</gene>
<accession>A0AA40S6L3</accession>
<dbReference type="EMBL" id="JACJIB010000009">
    <property type="protein sequence ID" value="MBA8915521.1"/>
    <property type="molecule type" value="Genomic_DNA"/>
</dbReference>
<reference evidence="1 2" key="1">
    <citation type="submission" date="2020-08" db="EMBL/GenBank/DDBJ databases">
        <title>Genomic Encyclopedia of Type Strains, Phase IV (KMG-IV): sequencing the most valuable type-strain genomes for metagenomic binning, comparative biology and taxonomic classification.</title>
        <authorList>
            <person name="Goeker M."/>
        </authorList>
    </citation>
    <scope>NUCLEOTIDE SEQUENCE [LARGE SCALE GENOMIC DNA]</scope>
    <source>
        <strain evidence="1 2">DSM 11490</strain>
    </source>
</reference>
<dbReference type="SUPFAM" id="SSF75708">
    <property type="entry name" value="Chemotaxis phosphatase CheZ"/>
    <property type="match status" value="1"/>
</dbReference>
<dbReference type="Gene3D" id="1.10.287.500">
    <property type="entry name" value="Helix hairpin bin"/>
    <property type="match status" value="1"/>
</dbReference>
<keyword evidence="2" id="KW-1185">Reference proteome</keyword>
<evidence type="ECO:0000313" key="1">
    <source>
        <dbReference type="EMBL" id="MBA8915521.1"/>
    </source>
</evidence>
<protein>
    <submittedName>
        <fullName evidence="1">Chemotaxis regulatin CheY-phosphate phosphatase CheZ</fullName>
    </submittedName>
</protein>
<name>A0AA40S6L3_9HYPH</name>
<sequence length="439" mass="46918">MSSSRSLTPLDASQYDAIEDAVRETERGRWFLAEYARRNRNADTEVLLDAIRRIENVVSTTDRPDDVGRFRGDLMEMADAIARTRAEVAALSAPDQGESRLTVASEALDAIVRATERATSDILSAAEEVQEAAWTLRETGADSEMCDALDRHATQIYTACSFQDLTAQRTSRVVHTLRYLENRIASMIGIWGNPDDAVPSLDESARAEAAAALDQSDVDRFLDMEGPVPAPARPPLPPLPSVTLDDDLAFLPDAPERDEPVRAEEAVAVSSPAMLLAAAIAADLAALERASQVSGSDAVEAVAEPIEAMGSEEAGTVFEAASGGEVTAEAEEALEQAWEEAQVEEVPVEEIPVEEALETAPEIDGAEEIEDGAGREEPAQDEPSDAAADVTLLAEPEATMPVAEPLVVAPVALIDEDDLALAFPDLDTLSIEEKIALFA</sequence>
<proteinExistence type="predicted"/>
<dbReference type="Proteomes" id="UP000543554">
    <property type="component" value="Unassembled WGS sequence"/>
</dbReference>
<comment type="caution">
    <text evidence="1">The sequence shown here is derived from an EMBL/GenBank/DDBJ whole genome shotgun (WGS) entry which is preliminary data.</text>
</comment>
<dbReference type="AlphaFoldDB" id="A0AA40S6L3"/>
<dbReference type="RefSeq" id="WP_182556440.1">
    <property type="nucleotide sequence ID" value="NZ_BPRF01000014.1"/>
</dbReference>
<evidence type="ECO:0000313" key="2">
    <source>
        <dbReference type="Proteomes" id="UP000543554"/>
    </source>
</evidence>